<feature type="region of interest" description="Disordered" evidence="1">
    <location>
        <begin position="1"/>
        <end position="22"/>
    </location>
</feature>
<keyword evidence="3" id="KW-1185">Reference proteome</keyword>
<comment type="caution">
    <text evidence="2">The sequence shown here is derived from an EMBL/GenBank/DDBJ whole genome shotgun (WGS) entry which is preliminary data.</text>
</comment>
<reference evidence="2" key="1">
    <citation type="submission" date="2022-09" db="EMBL/GenBank/DDBJ databases">
        <title>Rhodovastum sp. nov. RN2-1 isolated from soil in Seongnam, South Korea.</title>
        <authorList>
            <person name="Le N.T."/>
        </authorList>
    </citation>
    <scope>NUCLEOTIDE SEQUENCE</scope>
    <source>
        <strain evidence="2">RN2-1</strain>
    </source>
</reference>
<accession>A0AA42CEQ6</accession>
<reference evidence="2" key="2">
    <citation type="submission" date="2022-10" db="EMBL/GenBank/DDBJ databases">
        <authorList>
            <person name="Trinh H.N."/>
        </authorList>
    </citation>
    <scope>NUCLEOTIDE SEQUENCE</scope>
    <source>
        <strain evidence="2">RN2-1</strain>
    </source>
</reference>
<evidence type="ECO:0000313" key="3">
    <source>
        <dbReference type="Proteomes" id="UP001165679"/>
    </source>
</evidence>
<evidence type="ECO:0000256" key="1">
    <source>
        <dbReference type="SAM" id="MobiDB-lite"/>
    </source>
</evidence>
<dbReference type="Proteomes" id="UP001165679">
    <property type="component" value="Unassembled WGS sequence"/>
</dbReference>
<proteinExistence type="predicted"/>
<gene>
    <name evidence="2" type="ORF">OL599_17295</name>
</gene>
<name>A0AA42CEQ6_9PROT</name>
<sequence>MAPARPKGRQPGNAPSDGREMPYLDLTDEMIGPKRTRLSLTYIEGVMLWPHDEAARKSAWDTAYGAHLLETLAKAAPRTESPVPVDARDALLTMNFLANARPLPEVQESAKAACARGFVAGEILRLALTERHSGAEAGITAIKSKIAEGLQGKEHFERLSLSTIENSIWRIYRPVSHLYAASFMLAQQHIAASQPHAFPCRLDELPDFLALSEKLRLNGEGHHPRQYAGTLLDPETTWAVPANLSIPEVTITWNGRSSQAVF</sequence>
<dbReference type="AlphaFoldDB" id="A0AA42CEQ6"/>
<protein>
    <submittedName>
        <fullName evidence="2">Uncharacterized protein</fullName>
    </submittedName>
</protein>
<dbReference type="EMBL" id="JAPDNT010000018">
    <property type="protein sequence ID" value="MCW3476328.1"/>
    <property type="molecule type" value="Genomic_DNA"/>
</dbReference>
<organism evidence="2 3">
    <name type="scientific">Limobrevibacterium gyesilva</name>
    <dbReference type="NCBI Taxonomy" id="2991712"/>
    <lineage>
        <taxon>Bacteria</taxon>
        <taxon>Pseudomonadati</taxon>
        <taxon>Pseudomonadota</taxon>
        <taxon>Alphaproteobacteria</taxon>
        <taxon>Acetobacterales</taxon>
        <taxon>Acetobacteraceae</taxon>
        <taxon>Limobrevibacterium</taxon>
    </lineage>
</organism>
<evidence type="ECO:0000313" key="2">
    <source>
        <dbReference type="EMBL" id="MCW3476328.1"/>
    </source>
</evidence>